<dbReference type="CDD" id="cd09278">
    <property type="entry name" value="RNase_HI_prokaryote_like"/>
    <property type="match status" value="1"/>
</dbReference>
<dbReference type="Gene3D" id="3.30.420.10">
    <property type="entry name" value="Ribonuclease H-like superfamily/Ribonuclease H"/>
    <property type="match status" value="1"/>
</dbReference>
<feature type="binding site" evidence="10">
    <location>
        <position position="15"/>
    </location>
    <ligand>
        <name>Mg(2+)</name>
        <dbReference type="ChEBI" id="CHEBI:18420"/>
        <label>1</label>
    </ligand>
</feature>
<accession>A0ABV7Z9R6</accession>
<comment type="subunit">
    <text evidence="3 10">Monomer.</text>
</comment>
<feature type="binding site" evidence="10">
    <location>
        <position position="15"/>
    </location>
    <ligand>
        <name>Mg(2+)</name>
        <dbReference type="ChEBI" id="CHEBI:18420"/>
        <label>2</label>
    </ligand>
</feature>
<dbReference type="PANTHER" id="PTHR10642:SF26">
    <property type="entry name" value="RIBONUCLEASE H1"/>
    <property type="match status" value="1"/>
</dbReference>
<dbReference type="InterPro" id="IPR002156">
    <property type="entry name" value="RNaseH_domain"/>
</dbReference>
<dbReference type="InterPro" id="IPR036397">
    <property type="entry name" value="RNaseH_sf"/>
</dbReference>
<comment type="function">
    <text evidence="10">Endonuclease that specifically degrades the RNA of RNA-DNA hybrids.</text>
</comment>
<evidence type="ECO:0000256" key="10">
    <source>
        <dbReference type="HAMAP-Rule" id="MF_00042"/>
    </source>
</evidence>
<name>A0ABV7Z9R6_9DEIO</name>
<feature type="region of interest" description="Disordered" evidence="11">
    <location>
        <begin position="128"/>
        <end position="161"/>
    </location>
</feature>
<organism evidence="13 14">
    <name type="scientific">Deinococcus rufus</name>
    <dbReference type="NCBI Taxonomy" id="2136097"/>
    <lineage>
        <taxon>Bacteria</taxon>
        <taxon>Thermotogati</taxon>
        <taxon>Deinococcota</taxon>
        <taxon>Deinococci</taxon>
        <taxon>Deinococcales</taxon>
        <taxon>Deinococcaceae</taxon>
        <taxon>Deinococcus</taxon>
    </lineage>
</organism>
<keyword evidence="9 10" id="KW-0460">Magnesium</keyword>
<dbReference type="EC" id="3.1.26.4" evidence="4 10"/>
<feature type="binding site" evidence="10">
    <location>
        <position position="53"/>
    </location>
    <ligand>
        <name>Mg(2+)</name>
        <dbReference type="ChEBI" id="CHEBI:18420"/>
        <label>1</label>
    </ligand>
</feature>
<evidence type="ECO:0000256" key="5">
    <source>
        <dbReference type="ARBA" id="ARBA00022722"/>
    </source>
</evidence>
<dbReference type="InterPro" id="IPR050092">
    <property type="entry name" value="RNase_H"/>
</dbReference>
<dbReference type="EMBL" id="JBHRZG010000009">
    <property type="protein sequence ID" value="MFC3832876.1"/>
    <property type="molecule type" value="Genomic_DNA"/>
</dbReference>
<dbReference type="Pfam" id="PF00075">
    <property type="entry name" value="RNase_H"/>
    <property type="match status" value="1"/>
</dbReference>
<dbReference type="PANTHER" id="PTHR10642">
    <property type="entry name" value="RIBONUCLEASE H1"/>
    <property type="match status" value="1"/>
</dbReference>
<dbReference type="InterPro" id="IPR022892">
    <property type="entry name" value="RNaseHI"/>
</dbReference>
<keyword evidence="6 10" id="KW-0479">Metal-binding</keyword>
<evidence type="ECO:0000259" key="12">
    <source>
        <dbReference type="PROSITE" id="PS50879"/>
    </source>
</evidence>
<keyword evidence="14" id="KW-1185">Reference proteome</keyword>
<comment type="caution">
    <text evidence="13">The sequence shown here is derived from an EMBL/GenBank/DDBJ whole genome shotgun (WGS) entry which is preliminary data.</text>
</comment>
<dbReference type="Proteomes" id="UP001595803">
    <property type="component" value="Unassembled WGS sequence"/>
</dbReference>
<evidence type="ECO:0000256" key="6">
    <source>
        <dbReference type="ARBA" id="ARBA00022723"/>
    </source>
</evidence>
<comment type="catalytic activity">
    <reaction evidence="1 10">
        <text>Endonucleolytic cleavage to 5'-phosphomonoester.</text>
        <dbReference type="EC" id="3.1.26.4"/>
    </reaction>
</comment>
<sequence length="161" mass="17485">MSSADSRPLVRLVTDGACSGNPGPGGWACLLSSGGHTKELSGGEHPTTNNRMELTALLEGLRALKKPCRVHVVSDSKYVIDAFEQGWLEKWIAKKWKNVKNPDLWQALAQSARPHTLTFEWVQGHAGHPENERADQLAVQARDAAARQPATPRSGPEGGLF</sequence>
<dbReference type="SUPFAM" id="SSF53098">
    <property type="entry name" value="Ribonuclease H-like"/>
    <property type="match status" value="1"/>
</dbReference>
<proteinExistence type="inferred from homology"/>
<dbReference type="NCBIfam" id="NF001236">
    <property type="entry name" value="PRK00203.1"/>
    <property type="match status" value="1"/>
</dbReference>
<feature type="binding site" evidence="10">
    <location>
        <position position="135"/>
    </location>
    <ligand>
        <name>Mg(2+)</name>
        <dbReference type="ChEBI" id="CHEBI:18420"/>
        <label>2</label>
    </ligand>
</feature>
<evidence type="ECO:0000256" key="3">
    <source>
        <dbReference type="ARBA" id="ARBA00011245"/>
    </source>
</evidence>
<gene>
    <name evidence="10 13" type="primary">rnhA</name>
    <name evidence="13" type="ORF">ACFOSB_08405</name>
</gene>
<evidence type="ECO:0000256" key="7">
    <source>
        <dbReference type="ARBA" id="ARBA00022759"/>
    </source>
</evidence>
<evidence type="ECO:0000256" key="11">
    <source>
        <dbReference type="SAM" id="MobiDB-lite"/>
    </source>
</evidence>
<dbReference type="InterPro" id="IPR012337">
    <property type="entry name" value="RNaseH-like_sf"/>
</dbReference>
<evidence type="ECO:0000313" key="13">
    <source>
        <dbReference type="EMBL" id="MFC3832876.1"/>
    </source>
</evidence>
<dbReference type="PROSITE" id="PS50879">
    <property type="entry name" value="RNASE_H_1"/>
    <property type="match status" value="1"/>
</dbReference>
<keyword evidence="8 10" id="KW-0378">Hydrolase</keyword>
<dbReference type="HAMAP" id="MF_00042">
    <property type="entry name" value="RNase_H"/>
    <property type="match status" value="1"/>
</dbReference>
<evidence type="ECO:0000313" key="14">
    <source>
        <dbReference type="Proteomes" id="UP001595803"/>
    </source>
</evidence>
<keyword evidence="5 10" id="KW-0540">Nuclease</keyword>
<protein>
    <recommendedName>
        <fullName evidence="4 10">Ribonuclease H</fullName>
        <shortName evidence="10">RNase H</shortName>
        <ecNumber evidence="4 10">3.1.26.4</ecNumber>
    </recommendedName>
</protein>
<feature type="domain" description="RNase H type-1" evidence="12">
    <location>
        <begin position="6"/>
        <end position="143"/>
    </location>
</feature>
<evidence type="ECO:0000256" key="1">
    <source>
        <dbReference type="ARBA" id="ARBA00000077"/>
    </source>
</evidence>
<evidence type="ECO:0000256" key="2">
    <source>
        <dbReference type="ARBA" id="ARBA00005300"/>
    </source>
</evidence>
<comment type="cofactor">
    <cofactor evidence="10">
        <name>Mg(2+)</name>
        <dbReference type="ChEBI" id="CHEBI:18420"/>
    </cofactor>
    <text evidence="10">Binds 1 Mg(2+) ion per subunit. May bind a second metal ion at a regulatory site, or after substrate binding.</text>
</comment>
<feature type="binding site" evidence="10">
    <location>
        <position position="75"/>
    </location>
    <ligand>
        <name>Mg(2+)</name>
        <dbReference type="ChEBI" id="CHEBI:18420"/>
        <label>1</label>
    </ligand>
</feature>
<dbReference type="GO" id="GO:0004523">
    <property type="term" value="F:RNA-DNA hybrid ribonuclease activity"/>
    <property type="evidence" value="ECO:0007669"/>
    <property type="project" value="UniProtKB-EC"/>
</dbReference>
<comment type="subcellular location">
    <subcellularLocation>
        <location evidence="10">Cytoplasm</location>
    </subcellularLocation>
</comment>
<evidence type="ECO:0000256" key="9">
    <source>
        <dbReference type="ARBA" id="ARBA00022842"/>
    </source>
</evidence>
<keyword evidence="7 10" id="KW-0255">Endonuclease</keyword>
<evidence type="ECO:0000256" key="8">
    <source>
        <dbReference type="ARBA" id="ARBA00022801"/>
    </source>
</evidence>
<comment type="similarity">
    <text evidence="2 10">Belongs to the RNase H family.</text>
</comment>
<evidence type="ECO:0000256" key="4">
    <source>
        <dbReference type="ARBA" id="ARBA00012180"/>
    </source>
</evidence>
<dbReference type="RefSeq" id="WP_322474766.1">
    <property type="nucleotide sequence ID" value="NZ_JBHRZG010000009.1"/>
</dbReference>
<reference evidence="14" key="1">
    <citation type="journal article" date="2019" name="Int. J. Syst. Evol. Microbiol.">
        <title>The Global Catalogue of Microorganisms (GCM) 10K type strain sequencing project: providing services to taxonomists for standard genome sequencing and annotation.</title>
        <authorList>
            <consortium name="The Broad Institute Genomics Platform"/>
            <consortium name="The Broad Institute Genome Sequencing Center for Infectious Disease"/>
            <person name="Wu L."/>
            <person name="Ma J."/>
        </authorList>
    </citation>
    <scope>NUCLEOTIDE SEQUENCE [LARGE SCALE GENOMIC DNA]</scope>
    <source>
        <strain evidence="14">CCTCC AB 2017081</strain>
    </source>
</reference>
<keyword evidence="10" id="KW-0963">Cytoplasm</keyword>